<gene>
    <name evidence="2" type="ORF">LX83_006480</name>
</gene>
<evidence type="ECO:0000256" key="1">
    <source>
        <dbReference type="SAM" id="Phobius"/>
    </source>
</evidence>
<dbReference type="AlphaFoldDB" id="A0AAE3KKQ1"/>
<comment type="caution">
    <text evidence="2">The sequence shown here is derived from an EMBL/GenBank/DDBJ whole genome shotgun (WGS) entry which is preliminary data.</text>
</comment>
<dbReference type="RefSeq" id="WP_253778540.1">
    <property type="nucleotide sequence ID" value="NZ_JAMTCK010000019.1"/>
</dbReference>
<organism evidence="2 3">
    <name type="scientific">Goodfellowiella coeruleoviolacea</name>
    <dbReference type="NCBI Taxonomy" id="334858"/>
    <lineage>
        <taxon>Bacteria</taxon>
        <taxon>Bacillati</taxon>
        <taxon>Actinomycetota</taxon>
        <taxon>Actinomycetes</taxon>
        <taxon>Pseudonocardiales</taxon>
        <taxon>Pseudonocardiaceae</taxon>
        <taxon>Goodfellowiella</taxon>
    </lineage>
</organism>
<proteinExistence type="predicted"/>
<keyword evidence="1" id="KW-0472">Membrane</keyword>
<keyword evidence="1" id="KW-1133">Transmembrane helix</keyword>
<sequence length="176" mass="19191">MGVVPVLVWLGVTLGVALGSALLPLVSIELFLIGLVSQQPGLSAWMLGAVVAVGQVGGKLLYFLAARGSLRLPEFLHSRPRTAREPRPETRWTRMLARWRRLLEAVRRRCHRHPHWMTSTHAVSSVVGLPPFMATTVLAGLAGMSIALFIGVGLTGRFLRFTALAASPALFAQWLH</sequence>
<evidence type="ECO:0008006" key="4">
    <source>
        <dbReference type="Google" id="ProtNLM"/>
    </source>
</evidence>
<dbReference type="EMBL" id="JAMTCK010000019">
    <property type="protein sequence ID" value="MCP2169594.1"/>
    <property type="molecule type" value="Genomic_DNA"/>
</dbReference>
<protein>
    <recommendedName>
        <fullName evidence="4">Membrane protein YqaA with SNARE-associated domain</fullName>
    </recommendedName>
</protein>
<feature type="transmembrane region" description="Helical" evidence="1">
    <location>
        <begin position="6"/>
        <end position="32"/>
    </location>
</feature>
<dbReference type="Proteomes" id="UP001206128">
    <property type="component" value="Unassembled WGS sequence"/>
</dbReference>
<reference evidence="2" key="1">
    <citation type="submission" date="2022-06" db="EMBL/GenBank/DDBJ databases">
        <title>Genomic Encyclopedia of Archaeal and Bacterial Type Strains, Phase II (KMG-II): from individual species to whole genera.</title>
        <authorList>
            <person name="Goeker M."/>
        </authorList>
    </citation>
    <scope>NUCLEOTIDE SEQUENCE</scope>
    <source>
        <strain evidence="2">DSM 43935</strain>
    </source>
</reference>
<keyword evidence="1" id="KW-0812">Transmembrane</keyword>
<accession>A0AAE3KKQ1</accession>
<evidence type="ECO:0000313" key="2">
    <source>
        <dbReference type="EMBL" id="MCP2169594.1"/>
    </source>
</evidence>
<evidence type="ECO:0000313" key="3">
    <source>
        <dbReference type="Proteomes" id="UP001206128"/>
    </source>
</evidence>
<feature type="transmembrane region" description="Helical" evidence="1">
    <location>
        <begin position="132"/>
        <end position="151"/>
    </location>
</feature>
<keyword evidence="3" id="KW-1185">Reference proteome</keyword>
<name>A0AAE3KKQ1_9PSEU</name>
<feature type="transmembrane region" description="Helical" evidence="1">
    <location>
        <begin position="44"/>
        <end position="65"/>
    </location>
</feature>